<evidence type="ECO:0000256" key="4">
    <source>
        <dbReference type="ARBA" id="ARBA00022801"/>
    </source>
</evidence>
<feature type="region of interest" description="Disordered" evidence="7">
    <location>
        <begin position="229"/>
        <end position="253"/>
    </location>
</feature>
<dbReference type="Gene3D" id="3.30.2010.10">
    <property type="entry name" value="Metalloproteases ('zincins'), catalytic domain"/>
    <property type="match status" value="1"/>
</dbReference>
<accession>A0A4Q9H5B3</accession>
<dbReference type="AlphaFoldDB" id="A0A4Q9H5B3"/>
<dbReference type="Proteomes" id="UP000292120">
    <property type="component" value="Unassembled WGS sequence"/>
</dbReference>
<keyword evidence="3" id="KW-0479">Metal-binding</keyword>
<keyword evidence="5" id="KW-0862">Zinc</keyword>
<dbReference type="InterPro" id="IPR001915">
    <property type="entry name" value="Peptidase_M48"/>
</dbReference>
<evidence type="ECO:0000259" key="8">
    <source>
        <dbReference type="Pfam" id="PF01435"/>
    </source>
</evidence>
<feature type="compositionally biased region" description="Low complexity" evidence="7">
    <location>
        <begin position="234"/>
        <end position="245"/>
    </location>
</feature>
<evidence type="ECO:0000256" key="1">
    <source>
        <dbReference type="ARBA" id="ARBA00001947"/>
    </source>
</evidence>
<protein>
    <submittedName>
        <fullName evidence="9">Peptidase</fullName>
    </submittedName>
</protein>
<keyword evidence="6" id="KW-0482">Metalloprotease</keyword>
<keyword evidence="10" id="KW-1185">Reference proteome</keyword>
<proteinExistence type="predicted"/>
<sequence length="508" mass="53825">MSRIRPTLLATLVISLALTGCGTQVRNPVTGQLQRTVMDEKQEVATGSKNHQEILKEYGQYPDAKLQAYVNEVGQKLAKQSHRAELTWHFTVLDSPVINAFALPGGYVYITRGLMAYLDSEADLAGVLGHEIGHVTARHGAQQATQQQTASIGVLAASVLGAVLEAKGVSGAGRMASDVSQSVASGLIASHSREHETEADRLGAEYLARSRYNPANMVDVIQVLKNQESHAADQARAQGRQASGGNDWLATHPSNDKRLQDIREVAARYPGPDQGRYADDGRQRYLAAIQDMAFGDSPEQGLVRGAHFLHPGLGIALTAPPGWRIQNGADTLTVATADGNAALVMKLAPASAGRDHARIIQQALQPTAGRTQPSQLNGLNATRFMGQRRNSQGQVQEVQATVVDGPKGQVYLLVPMARNAQAYSVNGQALAAAEGSFRPLGPADQALAKPWVVVKDTFPKTGWSGLVARSALAGSGSPAEPALRLLNGYYGGGEPQVGASVKNVVAKP</sequence>
<reference evidence="9 10" key="1">
    <citation type="submission" date="2019-02" db="EMBL/GenBank/DDBJ databases">
        <title>Aquabacterium sp. strain KMB7.</title>
        <authorList>
            <person name="Chen W.-M."/>
        </authorList>
    </citation>
    <scope>NUCLEOTIDE SEQUENCE [LARGE SCALE GENOMIC DNA]</scope>
    <source>
        <strain evidence="9 10">KMB7</strain>
    </source>
</reference>
<dbReference type="Pfam" id="PF01435">
    <property type="entry name" value="Peptidase_M48"/>
    <property type="match status" value="1"/>
</dbReference>
<gene>
    <name evidence="9" type="ORF">EYS42_03890</name>
</gene>
<dbReference type="OrthoDB" id="9810445at2"/>
<keyword evidence="4" id="KW-0378">Hydrolase</keyword>
<feature type="domain" description="Peptidase M48" evidence="8">
    <location>
        <begin position="66"/>
        <end position="265"/>
    </location>
</feature>
<name>A0A4Q9H5B3_9BURK</name>
<dbReference type="GO" id="GO:0046872">
    <property type="term" value="F:metal ion binding"/>
    <property type="evidence" value="ECO:0007669"/>
    <property type="project" value="UniProtKB-KW"/>
</dbReference>
<organism evidence="9 10">
    <name type="scientific">Aquabacterium lacunae</name>
    <dbReference type="NCBI Taxonomy" id="2528630"/>
    <lineage>
        <taxon>Bacteria</taxon>
        <taxon>Pseudomonadati</taxon>
        <taxon>Pseudomonadota</taxon>
        <taxon>Betaproteobacteria</taxon>
        <taxon>Burkholderiales</taxon>
        <taxon>Aquabacterium</taxon>
    </lineage>
</organism>
<evidence type="ECO:0000256" key="2">
    <source>
        <dbReference type="ARBA" id="ARBA00022670"/>
    </source>
</evidence>
<dbReference type="GO" id="GO:0016020">
    <property type="term" value="C:membrane"/>
    <property type="evidence" value="ECO:0007669"/>
    <property type="project" value="TreeGrafter"/>
</dbReference>
<evidence type="ECO:0000313" key="10">
    <source>
        <dbReference type="Proteomes" id="UP000292120"/>
    </source>
</evidence>
<dbReference type="GO" id="GO:0004222">
    <property type="term" value="F:metalloendopeptidase activity"/>
    <property type="evidence" value="ECO:0007669"/>
    <property type="project" value="InterPro"/>
</dbReference>
<evidence type="ECO:0000313" key="9">
    <source>
        <dbReference type="EMBL" id="TBO32984.1"/>
    </source>
</evidence>
<dbReference type="EMBL" id="SIXI01000002">
    <property type="protein sequence ID" value="TBO32984.1"/>
    <property type="molecule type" value="Genomic_DNA"/>
</dbReference>
<evidence type="ECO:0000256" key="5">
    <source>
        <dbReference type="ARBA" id="ARBA00022833"/>
    </source>
</evidence>
<dbReference type="InterPro" id="IPR051156">
    <property type="entry name" value="Mito/Outer_Membr_Metalloprot"/>
</dbReference>
<dbReference type="PANTHER" id="PTHR22726:SF24">
    <property type="entry name" value="M48 FAMILY METALLOPEPTIDASE"/>
    <property type="match status" value="1"/>
</dbReference>
<dbReference type="GO" id="GO:0051603">
    <property type="term" value="P:proteolysis involved in protein catabolic process"/>
    <property type="evidence" value="ECO:0007669"/>
    <property type="project" value="TreeGrafter"/>
</dbReference>
<comment type="cofactor">
    <cofactor evidence="1">
        <name>Zn(2+)</name>
        <dbReference type="ChEBI" id="CHEBI:29105"/>
    </cofactor>
</comment>
<evidence type="ECO:0000256" key="3">
    <source>
        <dbReference type="ARBA" id="ARBA00022723"/>
    </source>
</evidence>
<evidence type="ECO:0000256" key="6">
    <source>
        <dbReference type="ARBA" id="ARBA00023049"/>
    </source>
</evidence>
<evidence type="ECO:0000256" key="7">
    <source>
        <dbReference type="SAM" id="MobiDB-lite"/>
    </source>
</evidence>
<dbReference type="PROSITE" id="PS51257">
    <property type="entry name" value="PROKAR_LIPOPROTEIN"/>
    <property type="match status" value="1"/>
</dbReference>
<dbReference type="PANTHER" id="PTHR22726">
    <property type="entry name" value="METALLOENDOPEPTIDASE OMA1"/>
    <property type="match status" value="1"/>
</dbReference>
<dbReference type="CDD" id="cd07333">
    <property type="entry name" value="M48C_bepA_like"/>
    <property type="match status" value="1"/>
</dbReference>
<comment type="caution">
    <text evidence="9">The sequence shown here is derived from an EMBL/GenBank/DDBJ whole genome shotgun (WGS) entry which is preliminary data.</text>
</comment>
<keyword evidence="2" id="KW-0645">Protease</keyword>